<dbReference type="InterPro" id="IPR032940">
    <property type="entry name" value="CAMSAP"/>
</dbReference>
<keyword evidence="5" id="KW-1185">Reference proteome</keyword>
<evidence type="ECO:0000256" key="1">
    <source>
        <dbReference type="PROSITE-ProRule" id="PRU00841"/>
    </source>
</evidence>
<dbReference type="CDD" id="cd22249">
    <property type="entry name" value="UDM1_RNF168_RNF169-like"/>
    <property type="match status" value="1"/>
</dbReference>
<evidence type="ECO:0000313" key="5">
    <source>
        <dbReference type="Proteomes" id="UP001163046"/>
    </source>
</evidence>
<dbReference type="EMBL" id="MU827308">
    <property type="protein sequence ID" value="KAJ7361841.1"/>
    <property type="molecule type" value="Genomic_DNA"/>
</dbReference>
<sequence>MAMFIGDDTNPSPQGLTPEQERKREKFMKLRQKKQEEDKTRKEAELEKKRRREEKQREKEMLHRMEEERIRQEELERQKAEQELRIRDAQAARVPDSYSTYRRPGPRQHVYDINDDANSYFVPVPAQPSGFADFSGPQCYVKPSGKSNRKIIVNAVSHVCLSGTVNQDQKDKCLQAISESDGHHFMILFKDGVKFRAVYVHNLDNEQLFKIFGIGPRVVTSKMVEGLYKYNSGGKEFTKIPSKTLSISVDGFAIQKSCWHTGKPVVSSRLLPTSRDLHVPHRDEISPPTF</sequence>
<keyword evidence="1" id="KW-0493">Microtubule</keyword>
<reference evidence="4" key="1">
    <citation type="submission" date="2023-01" db="EMBL/GenBank/DDBJ databases">
        <title>Genome assembly of the deep-sea coral Lophelia pertusa.</title>
        <authorList>
            <person name="Herrera S."/>
            <person name="Cordes E."/>
        </authorList>
    </citation>
    <scope>NUCLEOTIDE SEQUENCE</scope>
    <source>
        <strain evidence="4">USNM1676648</strain>
        <tissue evidence="4">Polyp</tissue>
    </source>
</reference>
<organism evidence="4 5">
    <name type="scientific">Desmophyllum pertusum</name>
    <dbReference type="NCBI Taxonomy" id="174260"/>
    <lineage>
        <taxon>Eukaryota</taxon>
        <taxon>Metazoa</taxon>
        <taxon>Cnidaria</taxon>
        <taxon>Anthozoa</taxon>
        <taxon>Hexacorallia</taxon>
        <taxon>Scleractinia</taxon>
        <taxon>Caryophylliina</taxon>
        <taxon>Caryophylliidae</taxon>
        <taxon>Desmophyllum</taxon>
    </lineage>
</organism>
<dbReference type="InterPro" id="IPR014797">
    <property type="entry name" value="CKK_CAMSAP"/>
</dbReference>
<gene>
    <name evidence="4" type="ORF">OS493_014483</name>
</gene>
<dbReference type="PANTHER" id="PTHR21595:SF0">
    <property type="entry name" value="PATRONIN"/>
    <property type="match status" value="1"/>
</dbReference>
<dbReference type="GO" id="GO:0031122">
    <property type="term" value="P:cytoplasmic microtubule organization"/>
    <property type="evidence" value="ECO:0007669"/>
    <property type="project" value="TreeGrafter"/>
</dbReference>
<protein>
    <recommendedName>
        <fullName evidence="3">CKK domain-containing protein</fullName>
    </recommendedName>
</protein>
<evidence type="ECO:0000313" key="4">
    <source>
        <dbReference type="EMBL" id="KAJ7361841.1"/>
    </source>
</evidence>
<evidence type="ECO:0000256" key="2">
    <source>
        <dbReference type="SAM" id="MobiDB-lite"/>
    </source>
</evidence>
<name>A0A9W9YPK5_9CNID</name>
<feature type="region of interest" description="Disordered" evidence="2">
    <location>
        <begin position="1"/>
        <end position="66"/>
    </location>
</feature>
<feature type="domain" description="CKK" evidence="3">
    <location>
        <begin position="136"/>
        <end position="269"/>
    </location>
</feature>
<feature type="compositionally biased region" description="Basic and acidic residues" evidence="2">
    <location>
        <begin position="19"/>
        <end position="66"/>
    </location>
</feature>
<dbReference type="InterPro" id="IPR038209">
    <property type="entry name" value="CKK_dom_sf"/>
</dbReference>
<dbReference type="OrthoDB" id="2125658at2759"/>
<dbReference type="Gene3D" id="3.10.20.360">
    <property type="entry name" value="CKK domain"/>
    <property type="match status" value="1"/>
</dbReference>
<comment type="domain">
    <text evidence="1">The CKK domain binds microtubules.</text>
</comment>
<evidence type="ECO:0000259" key="3">
    <source>
        <dbReference type="PROSITE" id="PS51508"/>
    </source>
</evidence>
<comment type="similarity">
    <text evidence="1">Belongs to the CAMSAP1 family.</text>
</comment>
<dbReference type="GO" id="GO:0036449">
    <property type="term" value="C:microtubule minus-end"/>
    <property type="evidence" value="ECO:0007669"/>
    <property type="project" value="TreeGrafter"/>
</dbReference>
<dbReference type="GO" id="GO:0005516">
    <property type="term" value="F:calmodulin binding"/>
    <property type="evidence" value="ECO:0007669"/>
    <property type="project" value="InterPro"/>
</dbReference>
<dbReference type="AlphaFoldDB" id="A0A9W9YPK5"/>
<dbReference type="PROSITE" id="PS51508">
    <property type="entry name" value="CKK"/>
    <property type="match status" value="1"/>
</dbReference>
<dbReference type="Proteomes" id="UP001163046">
    <property type="component" value="Unassembled WGS sequence"/>
</dbReference>
<dbReference type="InterPro" id="IPR011033">
    <property type="entry name" value="PRC_barrel-like_sf"/>
</dbReference>
<dbReference type="Pfam" id="PF08683">
    <property type="entry name" value="CAMSAP_CKK"/>
    <property type="match status" value="1"/>
</dbReference>
<dbReference type="PANTHER" id="PTHR21595">
    <property type="entry name" value="PATRONIN"/>
    <property type="match status" value="1"/>
</dbReference>
<dbReference type="GO" id="GO:0051011">
    <property type="term" value="F:microtubule minus-end binding"/>
    <property type="evidence" value="ECO:0007669"/>
    <property type="project" value="TreeGrafter"/>
</dbReference>
<accession>A0A9W9YPK5</accession>
<dbReference type="SMART" id="SM01051">
    <property type="entry name" value="CAMSAP_CKK"/>
    <property type="match status" value="1"/>
</dbReference>
<proteinExistence type="inferred from homology"/>
<dbReference type="GO" id="GO:0007026">
    <property type="term" value="P:negative regulation of microtubule depolymerization"/>
    <property type="evidence" value="ECO:0007669"/>
    <property type="project" value="TreeGrafter"/>
</dbReference>
<comment type="caution">
    <text evidence="4">The sequence shown here is derived from an EMBL/GenBank/DDBJ whole genome shotgun (WGS) entry which is preliminary data.</text>
</comment>
<dbReference type="SUPFAM" id="SSF50346">
    <property type="entry name" value="PRC-barrel domain"/>
    <property type="match status" value="1"/>
</dbReference>